<dbReference type="AlphaFoldDB" id="A0AAU9VT39"/>
<dbReference type="PANTHER" id="PTHR47510:SF3">
    <property type="entry name" value="ENDO_EXONUCLEASE_PHOSPHATASE DOMAIN-CONTAINING PROTEIN"/>
    <property type="match status" value="1"/>
</dbReference>
<sequence length="151" mass="17631">MQLPKIGASDHYLVTPVIPSSHLSKLTMLCPDTRPSCIRDFGGWITSFVWDDLYALDSCEEKLKYFYQSLHEAVERFLPVQLHCVHSSDKPWMTGQIKALISKRQRCLAKHRKDSPLFKLLHNKVQRLVKYAKRVFYNGKVQHLREFNASK</sequence>
<accession>A0AAU9VT39</accession>
<dbReference type="PANTHER" id="PTHR47510">
    <property type="entry name" value="REVERSE TRANSCRIPTASE DOMAIN-CONTAINING PROTEIN"/>
    <property type="match status" value="1"/>
</dbReference>
<proteinExistence type="predicted"/>
<dbReference type="EMBL" id="CALNXJ010000002">
    <property type="protein sequence ID" value="CAH3033729.1"/>
    <property type="molecule type" value="Genomic_DNA"/>
</dbReference>
<gene>
    <name evidence="1" type="ORF">PMEA_00010260</name>
</gene>
<reference evidence="1 2" key="1">
    <citation type="submission" date="2022-05" db="EMBL/GenBank/DDBJ databases">
        <authorList>
            <consortium name="Genoscope - CEA"/>
            <person name="William W."/>
        </authorList>
    </citation>
    <scope>NUCLEOTIDE SEQUENCE [LARGE SCALE GENOMIC DNA]</scope>
</reference>
<evidence type="ECO:0000313" key="1">
    <source>
        <dbReference type="EMBL" id="CAH3033729.1"/>
    </source>
</evidence>
<dbReference type="Proteomes" id="UP001159428">
    <property type="component" value="Unassembled WGS sequence"/>
</dbReference>
<keyword evidence="2" id="KW-1185">Reference proteome</keyword>
<protein>
    <submittedName>
        <fullName evidence="1">Uncharacterized protein</fullName>
    </submittedName>
</protein>
<organism evidence="1 2">
    <name type="scientific">Pocillopora meandrina</name>
    <dbReference type="NCBI Taxonomy" id="46732"/>
    <lineage>
        <taxon>Eukaryota</taxon>
        <taxon>Metazoa</taxon>
        <taxon>Cnidaria</taxon>
        <taxon>Anthozoa</taxon>
        <taxon>Hexacorallia</taxon>
        <taxon>Scleractinia</taxon>
        <taxon>Astrocoeniina</taxon>
        <taxon>Pocilloporidae</taxon>
        <taxon>Pocillopora</taxon>
    </lineage>
</organism>
<name>A0AAU9VT39_9CNID</name>
<evidence type="ECO:0000313" key="2">
    <source>
        <dbReference type="Proteomes" id="UP001159428"/>
    </source>
</evidence>
<comment type="caution">
    <text evidence="1">The sequence shown here is derived from an EMBL/GenBank/DDBJ whole genome shotgun (WGS) entry which is preliminary data.</text>
</comment>